<dbReference type="EMBL" id="BDIP01000266">
    <property type="protein sequence ID" value="GCA62183.1"/>
    <property type="molecule type" value="Genomic_DNA"/>
</dbReference>
<feature type="non-terminal residue" evidence="1">
    <location>
        <position position="1"/>
    </location>
</feature>
<dbReference type="Gene3D" id="3.80.10.10">
    <property type="entry name" value="Ribonuclease Inhibitor"/>
    <property type="match status" value="1"/>
</dbReference>
<sequence length="72" mass="7680">GPDGARALAQALPSLTSLRELNLEANSIGFFAARAVVKARPAILKQRVMNLQNNNVGCLGKVMLWSPGHVKV</sequence>
<proteinExistence type="predicted"/>
<organism evidence="1 2">
    <name type="scientific">Kipferlia bialata</name>
    <dbReference type="NCBI Taxonomy" id="797122"/>
    <lineage>
        <taxon>Eukaryota</taxon>
        <taxon>Metamonada</taxon>
        <taxon>Carpediemonas-like organisms</taxon>
        <taxon>Kipferlia</taxon>
    </lineage>
</organism>
<dbReference type="SUPFAM" id="SSF52047">
    <property type="entry name" value="RNI-like"/>
    <property type="match status" value="1"/>
</dbReference>
<evidence type="ECO:0000313" key="2">
    <source>
        <dbReference type="Proteomes" id="UP000265618"/>
    </source>
</evidence>
<comment type="caution">
    <text evidence="1">The sequence shown here is derived from an EMBL/GenBank/DDBJ whole genome shotgun (WGS) entry which is preliminary data.</text>
</comment>
<name>A0A391NUM9_9EUKA</name>
<evidence type="ECO:0000313" key="1">
    <source>
        <dbReference type="EMBL" id="GCA62183.1"/>
    </source>
</evidence>
<keyword evidence="2" id="KW-1185">Reference proteome</keyword>
<dbReference type="OrthoDB" id="120976at2759"/>
<protein>
    <submittedName>
        <fullName evidence="1">Uncharacterized protein</fullName>
    </submittedName>
</protein>
<accession>A0A391NUM9</accession>
<dbReference type="Proteomes" id="UP000265618">
    <property type="component" value="Unassembled WGS sequence"/>
</dbReference>
<gene>
    <name evidence="1" type="ORF">KIPB_001782</name>
</gene>
<reference evidence="1 2" key="1">
    <citation type="journal article" date="2018" name="PLoS ONE">
        <title>The draft genome of Kipferlia bialata reveals reductive genome evolution in fornicate parasites.</title>
        <authorList>
            <person name="Tanifuji G."/>
            <person name="Takabayashi S."/>
            <person name="Kume K."/>
            <person name="Takagi M."/>
            <person name="Nakayama T."/>
            <person name="Kamikawa R."/>
            <person name="Inagaki Y."/>
            <person name="Hashimoto T."/>
        </authorList>
    </citation>
    <scope>NUCLEOTIDE SEQUENCE [LARGE SCALE GENOMIC DNA]</scope>
    <source>
        <strain evidence="1">NY0173</strain>
    </source>
</reference>
<dbReference type="AlphaFoldDB" id="A0A391NUM9"/>
<dbReference type="InterPro" id="IPR032675">
    <property type="entry name" value="LRR_dom_sf"/>
</dbReference>